<protein>
    <recommendedName>
        <fullName evidence="3">4-coumarate--CoA ligase</fullName>
        <ecNumber evidence="3">6.2.1.12</ecNumber>
    </recommendedName>
</protein>
<dbReference type="GO" id="GO:0009698">
    <property type="term" value="P:phenylpropanoid metabolic process"/>
    <property type="evidence" value="ECO:0007669"/>
    <property type="project" value="UniProtKB-ARBA"/>
</dbReference>
<evidence type="ECO:0000256" key="5">
    <source>
        <dbReference type="ARBA" id="ARBA00022741"/>
    </source>
</evidence>
<dbReference type="Gene3D" id="3.40.50.12780">
    <property type="entry name" value="N-terminal domain of ligase-like"/>
    <property type="match status" value="1"/>
</dbReference>
<dbReference type="CDD" id="cd05904">
    <property type="entry name" value="4CL"/>
    <property type="match status" value="1"/>
</dbReference>
<evidence type="ECO:0000259" key="11">
    <source>
        <dbReference type="Pfam" id="PF00501"/>
    </source>
</evidence>
<evidence type="ECO:0000313" key="13">
    <source>
        <dbReference type="EMBL" id="CAL4920808.1"/>
    </source>
</evidence>
<dbReference type="PROSITE" id="PS00455">
    <property type="entry name" value="AMP_BINDING"/>
    <property type="match status" value="1"/>
</dbReference>
<keyword evidence="7" id="KW-0460">Magnesium</keyword>
<dbReference type="Pfam" id="PF00501">
    <property type="entry name" value="AMP-binding"/>
    <property type="match status" value="1"/>
</dbReference>
<dbReference type="InterPro" id="IPR042099">
    <property type="entry name" value="ANL_N_sf"/>
</dbReference>
<proteinExistence type="inferred from homology"/>
<comment type="catalytic activity">
    <reaction evidence="10">
        <text>(E)-4-coumarate + ATP + CoA = (E)-4-coumaroyl-CoA + AMP + diphosphate</text>
        <dbReference type="Rhea" id="RHEA:19641"/>
        <dbReference type="ChEBI" id="CHEBI:12876"/>
        <dbReference type="ChEBI" id="CHEBI:30616"/>
        <dbReference type="ChEBI" id="CHEBI:33019"/>
        <dbReference type="ChEBI" id="CHEBI:57287"/>
        <dbReference type="ChEBI" id="CHEBI:85008"/>
        <dbReference type="ChEBI" id="CHEBI:456215"/>
        <dbReference type="EC" id="6.2.1.12"/>
    </reaction>
    <physiologicalReaction direction="left-to-right" evidence="10">
        <dbReference type="Rhea" id="RHEA:19642"/>
    </physiologicalReaction>
</comment>
<sequence length="584" mass="61967">MAAGTAAPAAGYGSDGVYRSTRPTALVESHPGLSLTDLLFRRTDACPSALALADAATGQSLTFAAVRSAVLTTAVALASRACVRPGDVVLILAPNCVLYPVCFLAVTALGAVATTANPHYTPREIAKQVADARAKLAITVSELLPKISDLRLPAILLDGGDASTPPRGGGATLYYSDLIAGAEETEYRYRRPAATKQSDTAAVLYSSGTTGASKGVVLTHGNFIAAHAMITSDQDARGEGPNVFLCFLPMFHIFGLFGVTFAQLQRGNTVVLMPRFDMDAAMAAVERHHITHLFCVPPVMIALAKQGRAGKYDLSSLRFIGSGAAPLGKDVMEAVARNFPEAVIAQGYGMTETCGVISLEYPEKGEARQFGSTGPLLSGVEAKIVDVETLKCLPPNQLGEICVRGLNIMQGYFNNVQATEYTIKQGWLHTGDIGYFNEGGQLFVVDRLKELIKYKGFQIAPAELEGLLLSHPEIMDAVVIPFPDAEAGEVPVAYAVRSPVSSLTEVDVQKFIEKQVSPCCILQKVEEGYLCGQRTKICFGKDSEKRTHCSGQIVEAVANAPLFSDARGRGTYGAGDVAVDGRVL</sequence>
<keyword evidence="5" id="KW-0547">Nucleotide-binding</keyword>
<organism evidence="13 14">
    <name type="scientific">Urochloa decumbens</name>
    <dbReference type="NCBI Taxonomy" id="240449"/>
    <lineage>
        <taxon>Eukaryota</taxon>
        <taxon>Viridiplantae</taxon>
        <taxon>Streptophyta</taxon>
        <taxon>Embryophyta</taxon>
        <taxon>Tracheophyta</taxon>
        <taxon>Spermatophyta</taxon>
        <taxon>Magnoliopsida</taxon>
        <taxon>Liliopsida</taxon>
        <taxon>Poales</taxon>
        <taxon>Poaceae</taxon>
        <taxon>PACMAD clade</taxon>
        <taxon>Panicoideae</taxon>
        <taxon>Panicodae</taxon>
        <taxon>Paniceae</taxon>
        <taxon>Melinidinae</taxon>
        <taxon>Urochloa</taxon>
    </lineage>
</organism>
<dbReference type="PANTHER" id="PTHR24096:SF425">
    <property type="entry name" value="4-COUMARATE--COA LIGASE-LIKE 7"/>
    <property type="match status" value="1"/>
</dbReference>
<comment type="similarity">
    <text evidence="2">Belongs to the ATP-dependent AMP-binding enzyme family.</text>
</comment>
<feature type="domain" description="AMP-binding enzyme C-terminal" evidence="12">
    <location>
        <begin position="463"/>
        <end position="525"/>
    </location>
</feature>
<dbReference type="GO" id="GO:0016207">
    <property type="term" value="F:4-coumarate-CoA ligase activity"/>
    <property type="evidence" value="ECO:0007669"/>
    <property type="project" value="UniProtKB-EC"/>
</dbReference>
<evidence type="ECO:0000313" key="14">
    <source>
        <dbReference type="Proteomes" id="UP001497457"/>
    </source>
</evidence>
<reference evidence="13 14" key="2">
    <citation type="submission" date="2024-10" db="EMBL/GenBank/DDBJ databases">
        <authorList>
            <person name="Ryan C."/>
        </authorList>
    </citation>
    <scope>NUCLEOTIDE SEQUENCE [LARGE SCALE GENOMIC DNA]</scope>
</reference>
<evidence type="ECO:0000256" key="1">
    <source>
        <dbReference type="ARBA" id="ARBA00001946"/>
    </source>
</evidence>
<name>A0ABC8X4I6_9POAL</name>
<evidence type="ECO:0000256" key="4">
    <source>
        <dbReference type="ARBA" id="ARBA00022598"/>
    </source>
</evidence>
<dbReference type="Pfam" id="PF13193">
    <property type="entry name" value="AMP-binding_C"/>
    <property type="match status" value="1"/>
</dbReference>
<evidence type="ECO:0000256" key="6">
    <source>
        <dbReference type="ARBA" id="ARBA00022840"/>
    </source>
</evidence>
<dbReference type="PANTHER" id="PTHR24096">
    <property type="entry name" value="LONG-CHAIN-FATTY-ACID--COA LIGASE"/>
    <property type="match status" value="1"/>
</dbReference>
<evidence type="ECO:0000256" key="3">
    <source>
        <dbReference type="ARBA" id="ARBA00012959"/>
    </source>
</evidence>
<dbReference type="InterPro" id="IPR000873">
    <property type="entry name" value="AMP-dep_synth/lig_dom"/>
</dbReference>
<comment type="catalytic activity">
    <reaction evidence="8">
        <text>(E)-4-coumarate + ATP + H(+) = (E)-4-coumaroyl-AMP + diphosphate</text>
        <dbReference type="Rhea" id="RHEA:72419"/>
        <dbReference type="ChEBI" id="CHEBI:12876"/>
        <dbReference type="ChEBI" id="CHEBI:15378"/>
        <dbReference type="ChEBI" id="CHEBI:30616"/>
        <dbReference type="ChEBI" id="CHEBI:33019"/>
        <dbReference type="ChEBI" id="CHEBI:192348"/>
    </reaction>
    <physiologicalReaction direction="left-to-right" evidence="8">
        <dbReference type="Rhea" id="RHEA:72420"/>
    </physiologicalReaction>
</comment>
<comment type="catalytic activity">
    <reaction evidence="9">
        <text>(E)-4-coumaroyl-AMP + CoA = (E)-4-coumaroyl-CoA + AMP + H(+)</text>
        <dbReference type="Rhea" id="RHEA:72423"/>
        <dbReference type="ChEBI" id="CHEBI:15378"/>
        <dbReference type="ChEBI" id="CHEBI:57287"/>
        <dbReference type="ChEBI" id="CHEBI:85008"/>
        <dbReference type="ChEBI" id="CHEBI:192348"/>
        <dbReference type="ChEBI" id="CHEBI:456215"/>
    </reaction>
    <physiologicalReaction direction="left-to-right" evidence="9">
        <dbReference type="Rhea" id="RHEA:72424"/>
    </physiologicalReaction>
</comment>
<dbReference type="GO" id="GO:0005524">
    <property type="term" value="F:ATP binding"/>
    <property type="evidence" value="ECO:0007669"/>
    <property type="project" value="UniProtKB-KW"/>
</dbReference>
<evidence type="ECO:0000259" key="12">
    <source>
        <dbReference type="Pfam" id="PF13193"/>
    </source>
</evidence>
<dbReference type="SUPFAM" id="SSF56801">
    <property type="entry name" value="Acetyl-CoA synthetase-like"/>
    <property type="match status" value="1"/>
</dbReference>
<dbReference type="EMBL" id="OZ075124">
    <property type="protein sequence ID" value="CAL4920808.1"/>
    <property type="molecule type" value="Genomic_DNA"/>
</dbReference>
<dbReference type="Proteomes" id="UP001497457">
    <property type="component" value="Chromosome 14rd"/>
</dbReference>
<feature type="domain" description="AMP-dependent synthetase/ligase" evidence="11">
    <location>
        <begin position="42"/>
        <end position="413"/>
    </location>
</feature>
<gene>
    <name evidence="13" type="ORF">URODEC1_LOCUS20664</name>
</gene>
<dbReference type="FunFam" id="3.40.50.12780:FF:000003">
    <property type="entry name" value="Long-chain-fatty-acid--CoA ligase FadD"/>
    <property type="match status" value="1"/>
</dbReference>
<reference evidence="14" key="1">
    <citation type="submission" date="2024-06" db="EMBL/GenBank/DDBJ databases">
        <authorList>
            <person name="Ryan C."/>
        </authorList>
    </citation>
    <scope>NUCLEOTIDE SEQUENCE [LARGE SCALE GENOMIC DNA]</scope>
</reference>
<dbReference type="GO" id="GO:0106290">
    <property type="term" value="F:trans-cinnamate-CoA ligase activity"/>
    <property type="evidence" value="ECO:0007669"/>
    <property type="project" value="UniProtKB-ARBA"/>
</dbReference>
<dbReference type="EC" id="6.2.1.12" evidence="3"/>
<evidence type="ECO:0000256" key="2">
    <source>
        <dbReference type="ARBA" id="ARBA00006432"/>
    </source>
</evidence>
<keyword evidence="14" id="KW-1185">Reference proteome</keyword>
<dbReference type="Gene3D" id="3.30.300.30">
    <property type="match status" value="1"/>
</dbReference>
<accession>A0ABC8X4I6</accession>
<evidence type="ECO:0000256" key="10">
    <source>
        <dbReference type="ARBA" id="ARBA00034252"/>
    </source>
</evidence>
<evidence type="ECO:0000256" key="8">
    <source>
        <dbReference type="ARBA" id="ARBA00034219"/>
    </source>
</evidence>
<evidence type="ECO:0000256" key="7">
    <source>
        <dbReference type="ARBA" id="ARBA00022842"/>
    </source>
</evidence>
<comment type="cofactor">
    <cofactor evidence="1">
        <name>Mg(2+)</name>
        <dbReference type="ChEBI" id="CHEBI:18420"/>
    </cofactor>
</comment>
<dbReference type="InterPro" id="IPR045851">
    <property type="entry name" value="AMP-bd_C_sf"/>
</dbReference>
<dbReference type="InterPro" id="IPR020845">
    <property type="entry name" value="AMP-binding_CS"/>
</dbReference>
<evidence type="ECO:0000256" key="9">
    <source>
        <dbReference type="ARBA" id="ARBA00034223"/>
    </source>
</evidence>
<dbReference type="AlphaFoldDB" id="A0ABC8X4I6"/>
<dbReference type="InterPro" id="IPR025110">
    <property type="entry name" value="AMP-bd_C"/>
</dbReference>
<keyword evidence="4" id="KW-0436">Ligase</keyword>
<keyword evidence="6" id="KW-0067">ATP-binding</keyword>